<evidence type="ECO:0000256" key="7">
    <source>
        <dbReference type="ARBA" id="ARBA00023136"/>
    </source>
</evidence>
<dbReference type="PANTHER" id="PTHR11048:SF28">
    <property type="entry name" value="4-HYDROXYBENZOATE POLYPRENYLTRANSFERASE, MITOCHONDRIAL"/>
    <property type="match status" value="1"/>
</dbReference>
<dbReference type="NCBIfam" id="TIGR01474">
    <property type="entry name" value="ubiA_proteo"/>
    <property type="match status" value="1"/>
</dbReference>
<gene>
    <name evidence="9" type="ORF">JKP88DRAFT_195426</name>
</gene>
<dbReference type="UniPathway" id="UPA00232"/>
<evidence type="ECO:0000256" key="3">
    <source>
        <dbReference type="ARBA" id="ARBA00005985"/>
    </source>
</evidence>
<keyword evidence="5 8" id="KW-0812">Transmembrane</keyword>
<name>A0A835ZKZ5_9STRA</name>
<protein>
    <recommendedName>
        <fullName evidence="8">4-hydroxybenzoate polyprenyltransferase, mitochondrial</fullName>
        <shortName evidence="8">4-HB polyprenyltransferase</shortName>
        <ecNumber evidence="8">2.5.1.39</ecNumber>
    </recommendedName>
    <alternativeName>
        <fullName evidence="8">Para-hydroxybenzoate--polyprenyltransferase</fullName>
        <shortName evidence="8">PHB:PPT</shortName>
        <shortName evidence="8">PHB:polyprenyltransferase</shortName>
    </alternativeName>
</protein>
<dbReference type="Pfam" id="PF01040">
    <property type="entry name" value="UbiA"/>
    <property type="match status" value="1"/>
</dbReference>
<sequence length="293" mass="32000">MLRLLGTRFAPYGRLARVDKPIGTMLLLWPCWWSTALAAPAGALPDFKLLALFGTGAFVMRSAGCIINDLWDKDFDKSVERTKDRPLASGELSTRDAFVLLGGSLTAGLGVLLSLNTECWKLGFAAMPLVISYPLTKRVTWWPQAVLGLAMNWGALVGWTAVHGYTDWGLVLPLYSAGVCWTMVYDTLYGHQDKRDDQKLGLKSTSLLFGERTKPVLGGFTAVCISSLVYTGYAAHLGLPFYVGTAAAAAHLARQVYTADLENPEQLFSLFRSNQYVGAILMGSIVTGNLWHL</sequence>
<dbReference type="EC" id="2.5.1.39" evidence="8"/>
<dbReference type="InterPro" id="IPR000537">
    <property type="entry name" value="UbiA_prenyltransferase"/>
</dbReference>
<keyword evidence="10" id="KW-1185">Reference proteome</keyword>
<dbReference type="GO" id="GO:0008299">
    <property type="term" value="P:isoprenoid biosynthetic process"/>
    <property type="evidence" value="ECO:0007669"/>
    <property type="project" value="UniProtKB-UniRule"/>
</dbReference>
<comment type="cofactor">
    <cofactor evidence="1 8">
        <name>Mg(2+)</name>
        <dbReference type="ChEBI" id="CHEBI:18420"/>
    </cofactor>
</comment>
<evidence type="ECO:0000256" key="2">
    <source>
        <dbReference type="ARBA" id="ARBA00004141"/>
    </source>
</evidence>
<comment type="catalytic activity">
    <reaction evidence="8">
        <text>an all-trans-polyprenyl diphosphate + 4-hydroxybenzoate = a 4-hydroxy-3-(all-trans-polyprenyl)benzoate + diphosphate</text>
        <dbReference type="Rhea" id="RHEA:44504"/>
        <dbReference type="Rhea" id="RHEA-COMP:9514"/>
        <dbReference type="Rhea" id="RHEA-COMP:9564"/>
        <dbReference type="ChEBI" id="CHEBI:17879"/>
        <dbReference type="ChEBI" id="CHEBI:33019"/>
        <dbReference type="ChEBI" id="CHEBI:58914"/>
        <dbReference type="ChEBI" id="CHEBI:78396"/>
        <dbReference type="EC" id="2.5.1.39"/>
    </reaction>
</comment>
<evidence type="ECO:0000313" key="9">
    <source>
        <dbReference type="EMBL" id="KAG5192889.1"/>
    </source>
</evidence>
<keyword evidence="8" id="KW-0831">Ubiquinone biosynthesis</keyword>
<dbReference type="Proteomes" id="UP000664859">
    <property type="component" value="Unassembled WGS sequence"/>
</dbReference>
<dbReference type="GO" id="GO:0008412">
    <property type="term" value="F:4-hydroxybenzoate polyprenyltransferase activity"/>
    <property type="evidence" value="ECO:0007669"/>
    <property type="project" value="UniProtKB-EC"/>
</dbReference>
<dbReference type="AlphaFoldDB" id="A0A835ZKZ5"/>
<evidence type="ECO:0000256" key="1">
    <source>
        <dbReference type="ARBA" id="ARBA00001946"/>
    </source>
</evidence>
<evidence type="ECO:0000256" key="5">
    <source>
        <dbReference type="ARBA" id="ARBA00022692"/>
    </source>
</evidence>
<accession>A0A835ZKZ5</accession>
<dbReference type="FunFam" id="1.10.357.140:FF:000003">
    <property type="entry name" value="4-hydroxybenzoate polyprenyltransferase, mitochondrial"/>
    <property type="match status" value="1"/>
</dbReference>
<proteinExistence type="inferred from homology"/>
<dbReference type="Gene3D" id="1.20.120.1780">
    <property type="entry name" value="UbiA prenyltransferase"/>
    <property type="match status" value="1"/>
</dbReference>
<dbReference type="FunFam" id="1.20.120.1780:FF:000001">
    <property type="entry name" value="4-hydroxybenzoate octaprenyltransferase"/>
    <property type="match status" value="1"/>
</dbReference>
<evidence type="ECO:0000256" key="8">
    <source>
        <dbReference type="HAMAP-Rule" id="MF_03189"/>
    </source>
</evidence>
<comment type="pathway">
    <text evidence="8">Cofactor biosynthesis; ubiquinone biosynthesis.</text>
</comment>
<reference evidence="9" key="1">
    <citation type="submission" date="2021-02" db="EMBL/GenBank/DDBJ databases">
        <title>First Annotated Genome of the Yellow-green Alga Tribonema minus.</title>
        <authorList>
            <person name="Mahan K.M."/>
        </authorList>
    </citation>
    <scope>NUCLEOTIDE SEQUENCE</scope>
    <source>
        <strain evidence="9">UTEX B ZZ1240</strain>
    </source>
</reference>
<keyword evidence="6 8" id="KW-1133">Transmembrane helix</keyword>
<dbReference type="EMBL" id="JAFCMP010000001">
    <property type="protein sequence ID" value="KAG5192889.1"/>
    <property type="molecule type" value="Genomic_DNA"/>
</dbReference>
<dbReference type="InterPro" id="IPR044878">
    <property type="entry name" value="UbiA_sf"/>
</dbReference>
<dbReference type="InterPro" id="IPR006370">
    <property type="entry name" value="HB_polyprenyltransferase-like"/>
</dbReference>
<dbReference type="PANTHER" id="PTHR11048">
    <property type="entry name" value="PRENYLTRANSFERASES"/>
    <property type="match status" value="1"/>
</dbReference>
<comment type="subcellular location">
    <subcellularLocation>
        <location evidence="2">Membrane</location>
        <topology evidence="2">Multi-pass membrane protein</topology>
    </subcellularLocation>
    <subcellularLocation>
        <location evidence="8">Mitochondrion inner membrane</location>
        <topology evidence="8">Multi-pass membrane protein</topology>
        <orientation evidence="8">Matrix side</orientation>
    </subcellularLocation>
</comment>
<dbReference type="GO" id="GO:0006744">
    <property type="term" value="P:ubiquinone biosynthetic process"/>
    <property type="evidence" value="ECO:0007669"/>
    <property type="project" value="UniProtKB-UniRule"/>
</dbReference>
<dbReference type="InterPro" id="IPR030470">
    <property type="entry name" value="UbiA_prenylTrfase_CS"/>
</dbReference>
<evidence type="ECO:0000313" key="10">
    <source>
        <dbReference type="Proteomes" id="UP000664859"/>
    </source>
</evidence>
<dbReference type="CDD" id="cd13959">
    <property type="entry name" value="PT_UbiA_COQ2"/>
    <property type="match status" value="1"/>
</dbReference>
<keyword evidence="8" id="KW-0999">Mitochondrion inner membrane</keyword>
<dbReference type="GO" id="GO:0005743">
    <property type="term" value="C:mitochondrial inner membrane"/>
    <property type="evidence" value="ECO:0007669"/>
    <property type="project" value="UniProtKB-SubCell"/>
</dbReference>
<dbReference type="Gene3D" id="1.10.357.140">
    <property type="entry name" value="UbiA prenyltransferase"/>
    <property type="match status" value="1"/>
</dbReference>
<keyword evidence="4 8" id="KW-0808">Transferase</keyword>
<dbReference type="InterPro" id="IPR039653">
    <property type="entry name" value="Prenyltransferase"/>
</dbReference>
<comment type="similarity">
    <text evidence="3 8">Belongs to the UbiA prenyltransferase family.</text>
</comment>
<keyword evidence="8" id="KW-0496">Mitochondrion</keyword>
<dbReference type="PROSITE" id="PS00943">
    <property type="entry name" value="UBIA"/>
    <property type="match status" value="1"/>
</dbReference>
<comment type="function">
    <text evidence="8">Catalyzes the prenylation of para-hydroxybenzoate (PHB) with an all-trans polyprenyl group. Mediates the second step in the final reaction sequence of coenzyme Q (CoQ) biosynthesis, which is the condensation of the polyisoprenoid side chain with PHB, generating the first membrane-bound Q intermediate.</text>
</comment>
<evidence type="ECO:0000256" key="6">
    <source>
        <dbReference type="ARBA" id="ARBA00022989"/>
    </source>
</evidence>
<dbReference type="HAMAP" id="MF_01635">
    <property type="entry name" value="UbiA"/>
    <property type="match status" value="1"/>
</dbReference>
<keyword evidence="7 8" id="KW-0472">Membrane</keyword>
<keyword evidence="8" id="KW-0414">Isoprene biosynthesis</keyword>
<comment type="caution">
    <text evidence="9">The sequence shown here is derived from an EMBL/GenBank/DDBJ whole genome shotgun (WGS) entry which is preliminary data.</text>
</comment>
<dbReference type="OrthoDB" id="18170at2759"/>
<organism evidence="9 10">
    <name type="scientific">Tribonema minus</name>
    <dbReference type="NCBI Taxonomy" id="303371"/>
    <lineage>
        <taxon>Eukaryota</taxon>
        <taxon>Sar</taxon>
        <taxon>Stramenopiles</taxon>
        <taxon>Ochrophyta</taxon>
        <taxon>PX clade</taxon>
        <taxon>Xanthophyceae</taxon>
        <taxon>Tribonematales</taxon>
        <taxon>Tribonemataceae</taxon>
        <taxon>Tribonema</taxon>
    </lineage>
</organism>
<evidence type="ECO:0000256" key="4">
    <source>
        <dbReference type="ARBA" id="ARBA00022679"/>
    </source>
</evidence>